<reference evidence="1" key="1">
    <citation type="submission" date="2022-07" db="EMBL/GenBank/DDBJ databases">
        <title>Phylogenomic reconstructions and comparative analyses of Kickxellomycotina fungi.</title>
        <authorList>
            <person name="Reynolds N.K."/>
            <person name="Stajich J.E."/>
            <person name="Barry K."/>
            <person name="Grigoriev I.V."/>
            <person name="Crous P."/>
            <person name="Smith M.E."/>
        </authorList>
    </citation>
    <scope>NUCLEOTIDE SEQUENCE</scope>
    <source>
        <strain evidence="1">CBS 109366</strain>
    </source>
</reference>
<accession>A0ACC1JVS1</accession>
<dbReference type="Proteomes" id="UP001140234">
    <property type="component" value="Unassembled WGS sequence"/>
</dbReference>
<organism evidence="1 2">
    <name type="scientific">Coemansia nantahalensis</name>
    <dbReference type="NCBI Taxonomy" id="2789366"/>
    <lineage>
        <taxon>Eukaryota</taxon>
        <taxon>Fungi</taxon>
        <taxon>Fungi incertae sedis</taxon>
        <taxon>Zoopagomycota</taxon>
        <taxon>Kickxellomycotina</taxon>
        <taxon>Kickxellomycetes</taxon>
        <taxon>Kickxellales</taxon>
        <taxon>Kickxellaceae</taxon>
        <taxon>Coemansia</taxon>
    </lineage>
</organism>
<keyword evidence="2" id="KW-1185">Reference proteome</keyword>
<keyword evidence="1" id="KW-0689">Ribosomal protein</keyword>
<evidence type="ECO:0000313" key="1">
    <source>
        <dbReference type="EMBL" id="KAJ2768288.1"/>
    </source>
</evidence>
<comment type="caution">
    <text evidence="1">The sequence shown here is derived from an EMBL/GenBank/DDBJ whole genome shotgun (WGS) entry which is preliminary data.</text>
</comment>
<gene>
    <name evidence="1" type="primary">MRPL4</name>
    <name evidence="1" type="ORF">IWQ57_003603</name>
</gene>
<protein>
    <submittedName>
        <fullName evidence="1">54S ribosomal protein L4 mitochondrial</fullName>
    </submittedName>
</protein>
<sequence length="144" mass="15843">MLGRIGVAAQQLSARRAAQGGFVGRGLDEFFDQGMRLPAKRGPTGRAWSASELRQKSWEDLQKLWYVVLKERNVLASQREESHRLGISPQFFTNASRIVKCKKTMARIKTVLNERQIAWDTAQKAAAAGAAQPAGESTPTESAS</sequence>
<name>A0ACC1JVS1_9FUNG</name>
<dbReference type="EMBL" id="JANBUJ010001212">
    <property type="protein sequence ID" value="KAJ2768288.1"/>
    <property type="molecule type" value="Genomic_DNA"/>
</dbReference>
<proteinExistence type="predicted"/>
<keyword evidence="1" id="KW-0687">Ribonucleoprotein</keyword>
<evidence type="ECO:0000313" key="2">
    <source>
        <dbReference type="Proteomes" id="UP001140234"/>
    </source>
</evidence>